<evidence type="ECO:0000313" key="1">
    <source>
        <dbReference type="EMBL" id="THU58336.1"/>
    </source>
</evidence>
<comment type="caution">
    <text evidence="1">The sequence shown here is derived from an EMBL/GenBank/DDBJ whole genome shotgun (WGS) entry which is preliminary data.</text>
</comment>
<accession>A0A4V4H629</accession>
<dbReference type="Proteomes" id="UP000317650">
    <property type="component" value="Chromosome 3"/>
</dbReference>
<keyword evidence="2" id="KW-1185">Reference proteome</keyword>
<organism evidence="1 2">
    <name type="scientific">Musa balbisiana</name>
    <name type="common">Banana</name>
    <dbReference type="NCBI Taxonomy" id="52838"/>
    <lineage>
        <taxon>Eukaryota</taxon>
        <taxon>Viridiplantae</taxon>
        <taxon>Streptophyta</taxon>
        <taxon>Embryophyta</taxon>
        <taxon>Tracheophyta</taxon>
        <taxon>Spermatophyta</taxon>
        <taxon>Magnoliopsida</taxon>
        <taxon>Liliopsida</taxon>
        <taxon>Zingiberales</taxon>
        <taxon>Musaceae</taxon>
        <taxon>Musa</taxon>
    </lineage>
</organism>
<gene>
    <name evidence="1" type="ORF">C4D60_Mb03t13140</name>
</gene>
<sequence>MIENTRGPPIAVISREILKFITALIPILNDVVPKQNTMYARTSSTTTNPVTFPRHNGQALGRGEARAPRFMSRRSLEPRRRVVWVSARVKPGNRTSVLRLRLASLGRAPWAFLDLDAFNA</sequence>
<protein>
    <submittedName>
        <fullName evidence="1">Uncharacterized protein</fullName>
    </submittedName>
</protein>
<reference evidence="1 2" key="1">
    <citation type="journal article" date="2019" name="Nat. Plants">
        <title>Genome sequencing of Musa balbisiana reveals subgenome evolution and function divergence in polyploid bananas.</title>
        <authorList>
            <person name="Yao X."/>
        </authorList>
    </citation>
    <scope>NUCLEOTIDE SEQUENCE [LARGE SCALE GENOMIC DNA]</scope>
    <source>
        <strain evidence="2">cv. DH-PKW</strain>
        <tissue evidence="1">Leaves</tissue>
    </source>
</reference>
<proteinExistence type="predicted"/>
<dbReference type="AlphaFoldDB" id="A0A4V4H629"/>
<dbReference type="EMBL" id="PYDT01000006">
    <property type="protein sequence ID" value="THU58336.1"/>
    <property type="molecule type" value="Genomic_DNA"/>
</dbReference>
<evidence type="ECO:0000313" key="2">
    <source>
        <dbReference type="Proteomes" id="UP000317650"/>
    </source>
</evidence>
<name>A0A4V4H629_MUSBA</name>